<proteinExistence type="predicted"/>
<gene>
    <name evidence="1" type="ORF">EEDITHA_LOCUS15543</name>
</gene>
<accession>A0AAU9US62</accession>
<reference evidence="1" key="1">
    <citation type="submission" date="2022-03" db="EMBL/GenBank/DDBJ databases">
        <authorList>
            <person name="Tunstrom K."/>
        </authorList>
    </citation>
    <scope>NUCLEOTIDE SEQUENCE</scope>
</reference>
<comment type="caution">
    <text evidence="1">The sequence shown here is derived from an EMBL/GenBank/DDBJ whole genome shotgun (WGS) entry which is preliminary data.</text>
</comment>
<dbReference type="AlphaFoldDB" id="A0AAU9US62"/>
<name>A0AAU9US62_EUPED</name>
<evidence type="ECO:0000313" key="2">
    <source>
        <dbReference type="Proteomes" id="UP001153954"/>
    </source>
</evidence>
<dbReference type="Proteomes" id="UP001153954">
    <property type="component" value="Unassembled WGS sequence"/>
</dbReference>
<organism evidence="1 2">
    <name type="scientific">Euphydryas editha</name>
    <name type="common">Edith's checkerspot</name>
    <dbReference type="NCBI Taxonomy" id="104508"/>
    <lineage>
        <taxon>Eukaryota</taxon>
        <taxon>Metazoa</taxon>
        <taxon>Ecdysozoa</taxon>
        <taxon>Arthropoda</taxon>
        <taxon>Hexapoda</taxon>
        <taxon>Insecta</taxon>
        <taxon>Pterygota</taxon>
        <taxon>Neoptera</taxon>
        <taxon>Endopterygota</taxon>
        <taxon>Lepidoptera</taxon>
        <taxon>Glossata</taxon>
        <taxon>Ditrysia</taxon>
        <taxon>Papilionoidea</taxon>
        <taxon>Nymphalidae</taxon>
        <taxon>Nymphalinae</taxon>
        <taxon>Euphydryas</taxon>
    </lineage>
</organism>
<keyword evidence="2" id="KW-1185">Reference proteome</keyword>
<protein>
    <recommendedName>
        <fullName evidence="3">Ycf1</fullName>
    </recommendedName>
</protein>
<evidence type="ECO:0000313" key="1">
    <source>
        <dbReference type="EMBL" id="CAH2100717.1"/>
    </source>
</evidence>
<sequence length="163" mass="19669">MAQKDNKNIYSECDHIKRHKPDALVTEDIAKDIGQNYRTLPTFEKGLFDYTYMKHYSLERNELLKCRWKQYKKHIEERVFAPFQFPCIRDLHFYNGCIRFLPTESIYRYPEHRMKLKPGPGVDFRGQMPIPQESLMKRGKIEKKIKSETVIKKNKQRKENKIN</sequence>
<dbReference type="EMBL" id="CAKOGL010000023">
    <property type="protein sequence ID" value="CAH2100717.1"/>
    <property type="molecule type" value="Genomic_DNA"/>
</dbReference>
<evidence type="ECO:0008006" key="3">
    <source>
        <dbReference type="Google" id="ProtNLM"/>
    </source>
</evidence>